<keyword evidence="10" id="KW-0539">Nucleus</keyword>
<evidence type="ECO:0000256" key="5">
    <source>
        <dbReference type="ARBA" id="ARBA00022490"/>
    </source>
</evidence>
<evidence type="ECO:0000259" key="14">
    <source>
        <dbReference type="PROSITE" id="PS50166"/>
    </source>
</evidence>
<keyword evidence="4" id="KW-0813">Transport</keyword>
<dbReference type="FunFam" id="1.25.10.10:FF:000116">
    <property type="entry name" value="importin-11 isoform X1"/>
    <property type="match status" value="1"/>
</dbReference>
<name>A0A2I3SW16_PANTR</name>
<keyword evidence="7" id="KW-0677">Repeat</keyword>
<dbReference type="Proteomes" id="UP000002277">
    <property type="component" value="Chromosome 5"/>
</dbReference>
<comment type="similarity">
    <text evidence="3">Belongs to the importin beta family.</text>
</comment>
<evidence type="ECO:0000256" key="7">
    <source>
        <dbReference type="ARBA" id="ARBA00022737"/>
    </source>
</evidence>
<evidence type="ECO:0000313" key="16">
    <source>
        <dbReference type="Proteomes" id="UP000002277"/>
    </source>
</evidence>
<evidence type="ECO:0000256" key="1">
    <source>
        <dbReference type="ARBA" id="ARBA00004123"/>
    </source>
</evidence>
<dbReference type="GO" id="GO:0006886">
    <property type="term" value="P:intracellular protein transport"/>
    <property type="evidence" value="ECO:0007669"/>
    <property type="project" value="InterPro"/>
</dbReference>
<dbReference type="SUPFAM" id="SSF48371">
    <property type="entry name" value="ARM repeat"/>
    <property type="match status" value="1"/>
</dbReference>
<dbReference type="PANTHER" id="PTHR10997">
    <property type="entry name" value="IMPORTIN-7, 8, 11"/>
    <property type="match status" value="1"/>
</dbReference>
<keyword evidence="5" id="KW-0963">Cytoplasm</keyword>
<protein>
    <recommendedName>
        <fullName evidence="12">Importin-11</fullName>
    </recommendedName>
    <alternativeName>
        <fullName evidence="13">Ran-binding protein 11</fullName>
    </alternativeName>
</protein>
<dbReference type="VGNC" id="VGNC:4047">
    <property type="gene designation" value="IPO11"/>
</dbReference>
<dbReference type="Pfam" id="PF03810">
    <property type="entry name" value="IBN_N"/>
    <property type="match status" value="1"/>
</dbReference>
<dbReference type="InterPro" id="IPR001494">
    <property type="entry name" value="Importin-beta_N"/>
</dbReference>
<dbReference type="EMBL" id="AACZ04069333">
    <property type="status" value="NOT_ANNOTATED_CDS"/>
    <property type="molecule type" value="Genomic_DNA"/>
</dbReference>
<reference evidence="15" key="2">
    <citation type="submission" date="2025-08" db="UniProtKB">
        <authorList>
            <consortium name="Ensembl"/>
        </authorList>
    </citation>
    <scope>IDENTIFICATION</scope>
</reference>
<evidence type="ECO:0000256" key="3">
    <source>
        <dbReference type="ARBA" id="ARBA00007991"/>
    </source>
</evidence>
<dbReference type="GO" id="GO:0005634">
    <property type="term" value="C:nucleus"/>
    <property type="evidence" value="ECO:0007669"/>
    <property type="project" value="UniProtKB-SubCell"/>
</dbReference>
<dbReference type="InterPro" id="IPR058669">
    <property type="entry name" value="TPR_IPO7/11-like"/>
</dbReference>
<evidence type="ECO:0000256" key="6">
    <source>
        <dbReference type="ARBA" id="ARBA00022553"/>
    </source>
</evidence>
<evidence type="ECO:0000313" key="15">
    <source>
        <dbReference type="Ensembl" id="ENSPTRP00000080768.1"/>
    </source>
</evidence>
<comment type="subcellular location">
    <subcellularLocation>
        <location evidence="2">Cytoplasm</location>
    </subcellularLocation>
    <subcellularLocation>
        <location evidence="1">Nucleus</location>
    </subcellularLocation>
</comment>
<feature type="domain" description="Importin N-terminal" evidence="14">
    <location>
        <begin position="28"/>
        <end position="100"/>
    </location>
</feature>
<dbReference type="Pfam" id="PF25758">
    <property type="entry name" value="TPR_IPO11"/>
    <property type="match status" value="1"/>
</dbReference>
<dbReference type="Gene3D" id="1.25.10.10">
    <property type="entry name" value="Leucine-rich Repeat Variant"/>
    <property type="match status" value="1"/>
</dbReference>
<evidence type="ECO:0000256" key="13">
    <source>
        <dbReference type="ARBA" id="ARBA00077811"/>
    </source>
</evidence>
<dbReference type="SMART" id="SM00913">
    <property type="entry name" value="IBN_N"/>
    <property type="match status" value="1"/>
</dbReference>
<dbReference type="AlphaFoldDB" id="A0A2I3SW16"/>
<gene>
    <name evidence="15 17" type="primary">IPO11</name>
</gene>
<evidence type="ECO:0000256" key="4">
    <source>
        <dbReference type="ARBA" id="ARBA00022448"/>
    </source>
</evidence>
<comment type="subunit">
    <text evidence="11">Interacts with UBE2E3 and RPL12.</text>
</comment>
<evidence type="ECO:0000256" key="11">
    <source>
        <dbReference type="ARBA" id="ARBA00062902"/>
    </source>
</evidence>
<keyword evidence="6" id="KW-0597">Phosphoprotein</keyword>
<reference evidence="15 16" key="1">
    <citation type="journal article" date="2005" name="Nature">
        <title>Initial sequence of the chimpanzee genome and comparison with the human genome.</title>
        <authorList>
            <consortium name="Chimpanzee sequencing and analysis consortium"/>
        </authorList>
    </citation>
    <scope>NUCLEOTIDE SEQUENCE [LARGE SCALE GENOMIC DNA]</scope>
</reference>
<evidence type="ECO:0000256" key="2">
    <source>
        <dbReference type="ARBA" id="ARBA00004496"/>
    </source>
</evidence>
<dbReference type="PROSITE" id="PS50166">
    <property type="entry name" value="IMPORTIN_B_NT"/>
    <property type="match status" value="1"/>
</dbReference>
<evidence type="ECO:0000256" key="12">
    <source>
        <dbReference type="ARBA" id="ARBA00072254"/>
    </source>
</evidence>
<sequence>MDLNSASTVVLQVLTQATSQDTAVLKPAEEQLKQWETQPGFYSVLLNIFTNHTLDINVRWLAVLYFKHGIDRYWRRVAPHALSEEEKTTLRAGLITNFNEPINQIATQIAVLIAKVARLDCPRQWPELIPTLIESVKVQDDLRQHRALLTFYHVTKTLASKRLAADRKLFYDLASGIYNFACSLWNHHTDTFLQQVSSGNEAAILSSLERTLLSLKVLRKLTVNGFVEPHKNMEVMGFLHGIFERLKQFLECSRSIGTDNVCRDRLEKTIILFTKVLLDFLDQHPFSFTPLIQRSLEFSVSYVFTEVGEGVTFERFIVQCMNLIKMIVKNYAYKPSKNFEDSSPETLEAHKIKMAFFTYPTLTEICRRLVSHYFLLTEEELTMWEEDPEGFTVEETGGDSWKYSLRPCTEVLFIDIFHEYNQTLTPVLLEMMQRLQGPTNVEDMNALLIKDAVYNAVGLAAYELFDSVDFDQWFKNQLLPELQVIHNRYKPLRRRVIWLIGQWISVKFKSDLRPMLYEAICNLLQDQDLVVCFLSALKELVFKVSPYLETMFTLLFQLLQQVTECDTKMHVLHVLSCVIERVNMQIRPYVGCLVQYLPLLWKQSEEHNMLRCAILTTLIHLVQGLGADSKNLYPFLLPVIQLSTDVSQPPHVYLLEDGLELWLVTLENSPCITPELLRIFQNMSPLLELSSENLRTCFKIINGYIFLSSTEFLQTYAVGLCQSFCELLKEITTEGQVQVLKVVENALKVNPILGPQMFQPILPYVFKGIIEGERYPVVMSTYLGVMGRVLLQNTSFFSSLLNEMAHKFNQEMDQLLGNMIEMWVDRMDNITQPERRKLSALALLSLLPSDNSVIQDKFCGIINISVEGLHDVMTEDPETGTYKDCMLMSHLEEPKVTEDEEPPTEQDKRKKMLALKDPVHTVSLQQFIYEKLKAQQEMLGEQGFQSLMETVDTEIVTQLQEFLQGF</sequence>
<evidence type="ECO:0000256" key="10">
    <source>
        <dbReference type="ARBA" id="ARBA00023242"/>
    </source>
</evidence>
<accession>A0A2I3SW16</accession>
<dbReference type="Ensembl" id="ENSPTRT00000107998.1">
    <property type="protein sequence ID" value="ENSPTRP00000080768.1"/>
    <property type="gene ID" value="ENSPTRG00000016915.6"/>
</dbReference>
<dbReference type="InterPro" id="IPR016024">
    <property type="entry name" value="ARM-type_fold"/>
</dbReference>
<dbReference type="PANTHER" id="PTHR10997:SF7">
    <property type="entry name" value="IMPORTIN-11"/>
    <property type="match status" value="1"/>
</dbReference>
<keyword evidence="8" id="KW-0653">Protein transport</keyword>
<dbReference type="GO" id="GO:0005737">
    <property type="term" value="C:cytoplasm"/>
    <property type="evidence" value="ECO:0007669"/>
    <property type="project" value="UniProtKB-SubCell"/>
</dbReference>
<keyword evidence="9" id="KW-0007">Acetylation</keyword>
<evidence type="ECO:0000256" key="8">
    <source>
        <dbReference type="ARBA" id="ARBA00022927"/>
    </source>
</evidence>
<organism evidence="15 16">
    <name type="scientific">Pan troglodytes</name>
    <name type="common">Chimpanzee</name>
    <dbReference type="NCBI Taxonomy" id="9598"/>
    <lineage>
        <taxon>Eukaryota</taxon>
        <taxon>Metazoa</taxon>
        <taxon>Chordata</taxon>
        <taxon>Craniata</taxon>
        <taxon>Vertebrata</taxon>
        <taxon>Euteleostomi</taxon>
        <taxon>Mammalia</taxon>
        <taxon>Eutheria</taxon>
        <taxon>Euarchontoglires</taxon>
        <taxon>Primates</taxon>
        <taxon>Haplorrhini</taxon>
        <taxon>Catarrhini</taxon>
        <taxon>Hominidae</taxon>
        <taxon>Pan</taxon>
    </lineage>
</organism>
<dbReference type="Bgee" id="ENSPTRG00000016915">
    <property type="expression patterns" value="Expressed in thymus and 21 other cell types or tissues"/>
</dbReference>
<keyword evidence="16" id="KW-1185">Reference proteome</keyword>
<dbReference type="InterPro" id="IPR011989">
    <property type="entry name" value="ARM-like"/>
</dbReference>
<dbReference type="GO" id="GO:0031267">
    <property type="term" value="F:small GTPase binding"/>
    <property type="evidence" value="ECO:0007669"/>
    <property type="project" value="InterPro"/>
</dbReference>
<dbReference type="EMBL" id="AACZ04069332">
    <property type="status" value="NOT_ANNOTATED_CDS"/>
    <property type="molecule type" value="Genomic_DNA"/>
</dbReference>
<evidence type="ECO:0000313" key="17">
    <source>
        <dbReference type="VGNC" id="VGNC:4047"/>
    </source>
</evidence>
<dbReference type="GeneTree" id="ENSGT00390000014071"/>
<proteinExistence type="inferred from homology"/>
<evidence type="ECO:0000256" key="9">
    <source>
        <dbReference type="ARBA" id="ARBA00022990"/>
    </source>
</evidence>
<reference evidence="15" key="3">
    <citation type="submission" date="2025-09" db="UniProtKB">
        <authorList>
            <consortium name="Ensembl"/>
        </authorList>
    </citation>
    <scope>IDENTIFICATION</scope>
</reference>